<evidence type="ECO:0000313" key="2">
    <source>
        <dbReference type="Proteomes" id="UP000176037"/>
    </source>
</evidence>
<proteinExistence type="predicted"/>
<sequence>MAAQQDNITLGPVLCGTLVCNNLAEIVSAYTEYLGVTVCEEGQIDSLVADAWGLPALARKPYVLMANQFGDPWVRFIEQPGCDISKPISTLGWMSLEVLVDDVYALAEKFKDSPFTIIGDPKPLDVSDGIEAFQATGPAGEVLYLTRVLREVPPFDLPMPRCEVDRLFIPVLLVADRDESMALYAQLSNSKPLAFDTKVTVINNALGRNVDERMPIASIQFSEQTFIEIDEVKSLPMRPVTSCGLPSGIAMVSFLVDSLEAVDLPALGTVIQSETALYQGRKSALYLGTAGELIELIER</sequence>
<evidence type="ECO:0000313" key="1">
    <source>
        <dbReference type="EMBL" id="OFI33305.1"/>
    </source>
</evidence>
<reference evidence="1 2" key="1">
    <citation type="submission" date="2016-09" db="EMBL/GenBank/DDBJ databases">
        <title>Alteromonas lipolytica, a new species isolated from sea water.</title>
        <authorList>
            <person name="Wu Y.-H."/>
            <person name="Cheng H."/>
            <person name="Xu X.-W."/>
        </authorList>
    </citation>
    <scope>NUCLEOTIDE SEQUENCE [LARGE SCALE GENOMIC DNA]</scope>
    <source>
        <strain evidence="1 2">JW12</strain>
    </source>
</reference>
<dbReference type="AlphaFoldDB" id="A0A1E8FBM0"/>
<dbReference type="EMBL" id="MJIC01000015">
    <property type="protein sequence ID" value="OFI33305.1"/>
    <property type="molecule type" value="Genomic_DNA"/>
</dbReference>
<dbReference type="InterPro" id="IPR029068">
    <property type="entry name" value="Glyas_Bleomycin-R_OHBP_Dase"/>
</dbReference>
<protein>
    <recommendedName>
        <fullName evidence="3">VOC domain-containing protein</fullName>
    </recommendedName>
</protein>
<dbReference type="SUPFAM" id="SSF54593">
    <property type="entry name" value="Glyoxalase/Bleomycin resistance protein/Dihydroxybiphenyl dioxygenase"/>
    <property type="match status" value="1"/>
</dbReference>
<gene>
    <name evidence="1" type="ORF">BFC17_03325</name>
</gene>
<accession>A0A1E8FBM0</accession>
<keyword evidence="2" id="KW-1185">Reference proteome</keyword>
<name>A0A1E8FBM0_9ALTE</name>
<dbReference type="Proteomes" id="UP000176037">
    <property type="component" value="Unassembled WGS sequence"/>
</dbReference>
<evidence type="ECO:0008006" key="3">
    <source>
        <dbReference type="Google" id="ProtNLM"/>
    </source>
</evidence>
<organism evidence="1 2">
    <name type="scientific">Alteromonas lipolytica</name>
    <dbReference type="NCBI Taxonomy" id="1856405"/>
    <lineage>
        <taxon>Bacteria</taxon>
        <taxon>Pseudomonadati</taxon>
        <taxon>Pseudomonadota</taxon>
        <taxon>Gammaproteobacteria</taxon>
        <taxon>Alteromonadales</taxon>
        <taxon>Alteromonadaceae</taxon>
        <taxon>Alteromonas/Salinimonas group</taxon>
        <taxon>Alteromonas</taxon>
    </lineage>
</organism>
<dbReference type="OrthoDB" id="7545296at2"/>
<dbReference type="STRING" id="1856405.BFC17_03325"/>
<dbReference type="RefSeq" id="WP_070177681.1">
    <property type="nucleotide sequence ID" value="NZ_BMJR01000002.1"/>
</dbReference>
<comment type="caution">
    <text evidence="1">The sequence shown here is derived from an EMBL/GenBank/DDBJ whole genome shotgun (WGS) entry which is preliminary data.</text>
</comment>